<protein>
    <submittedName>
        <fullName evidence="2">Uncharacterized protein</fullName>
    </submittedName>
</protein>
<sequence>MPPCSIIAHTNPPVPRSSHQDLGTWRSTSSSSHAWNIVERCISLRLTFDDSHMRCNLATAPSRTSSLPTFSSELPNFGASLDRCLLCLHKFSPQKGFFII</sequence>
<evidence type="ECO:0000256" key="1">
    <source>
        <dbReference type="SAM" id="MobiDB-lite"/>
    </source>
</evidence>
<proteinExistence type="predicted"/>
<dbReference type="Proteomes" id="UP000250140">
    <property type="component" value="Unassembled WGS sequence"/>
</dbReference>
<organism evidence="2 3">
    <name type="scientific">Glonium stellatum</name>
    <dbReference type="NCBI Taxonomy" id="574774"/>
    <lineage>
        <taxon>Eukaryota</taxon>
        <taxon>Fungi</taxon>
        <taxon>Dikarya</taxon>
        <taxon>Ascomycota</taxon>
        <taxon>Pezizomycotina</taxon>
        <taxon>Dothideomycetes</taxon>
        <taxon>Pleosporomycetidae</taxon>
        <taxon>Gloniales</taxon>
        <taxon>Gloniaceae</taxon>
        <taxon>Glonium</taxon>
    </lineage>
</organism>
<feature type="region of interest" description="Disordered" evidence="1">
    <location>
        <begin position="1"/>
        <end position="32"/>
    </location>
</feature>
<reference evidence="2 3" key="1">
    <citation type="journal article" date="2016" name="Nat. Commun.">
        <title>Ectomycorrhizal ecology is imprinted in the genome of the dominant symbiotic fungus Cenococcum geophilum.</title>
        <authorList>
            <consortium name="DOE Joint Genome Institute"/>
            <person name="Peter M."/>
            <person name="Kohler A."/>
            <person name="Ohm R.A."/>
            <person name="Kuo A."/>
            <person name="Krutzmann J."/>
            <person name="Morin E."/>
            <person name="Arend M."/>
            <person name="Barry K.W."/>
            <person name="Binder M."/>
            <person name="Choi C."/>
            <person name="Clum A."/>
            <person name="Copeland A."/>
            <person name="Grisel N."/>
            <person name="Haridas S."/>
            <person name="Kipfer T."/>
            <person name="LaButti K."/>
            <person name="Lindquist E."/>
            <person name="Lipzen A."/>
            <person name="Maire R."/>
            <person name="Meier B."/>
            <person name="Mihaltcheva S."/>
            <person name="Molinier V."/>
            <person name="Murat C."/>
            <person name="Poggeler S."/>
            <person name="Quandt C.A."/>
            <person name="Sperisen C."/>
            <person name="Tritt A."/>
            <person name="Tisserant E."/>
            <person name="Crous P.W."/>
            <person name="Henrissat B."/>
            <person name="Nehls U."/>
            <person name="Egli S."/>
            <person name="Spatafora J.W."/>
            <person name="Grigoriev I.V."/>
            <person name="Martin F.M."/>
        </authorList>
    </citation>
    <scope>NUCLEOTIDE SEQUENCE [LARGE SCALE GENOMIC DNA]</scope>
    <source>
        <strain evidence="2 3">CBS 207.34</strain>
    </source>
</reference>
<accession>A0A8E2ERH2</accession>
<dbReference type="EMBL" id="KV750772">
    <property type="protein sequence ID" value="OCL03281.1"/>
    <property type="molecule type" value="Genomic_DNA"/>
</dbReference>
<evidence type="ECO:0000313" key="3">
    <source>
        <dbReference type="Proteomes" id="UP000250140"/>
    </source>
</evidence>
<evidence type="ECO:0000313" key="2">
    <source>
        <dbReference type="EMBL" id="OCL03281.1"/>
    </source>
</evidence>
<dbReference type="AlphaFoldDB" id="A0A8E2ERH2"/>
<gene>
    <name evidence="2" type="ORF">AOQ84DRAFT_356988</name>
</gene>
<keyword evidence="3" id="KW-1185">Reference proteome</keyword>
<name>A0A8E2ERH2_9PEZI</name>